<keyword evidence="2" id="KW-0732">Signal</keyword>
<evidence type="ECO:0000256" key="5">
    <source>
        <dbReference type="RuleBase" id="RU363034"/>
    </source>
</evidence>
<dbReference type="PANTHER" id="PTHR24253">
    <property type="entry name" value="TRANSMEMBRANE PROTEASE SERINE"/>
    <property type="match status" value="1"/>
</dbReference>
<evidence type="ECO:0000256" key="3">
    <source>
        <dbReference type="ARBA" id="ARBA00022801"/>
    </source>
</evidence>
<dbReference type="PROSITE" id="PS00134">
    <property type="entry name" value="TRYPSIN_HIS"/>
    <property type="match status" value="1"/>
</dbReference>
<dbReference type="Ensembl" id="ENSDCDT00010039584.1">
    <property type="protein sequence ID" value="ENSDCDP00010031950.1"/>
    <property type="gene ID" value="ENSDCDG00010020241.1"/>
</dbReference>
<dbReference type="Gene3D" id="2.40.10.10">
    <property type="entry name" value="Trypsin-like serine proteases"/>
    <property type="match status" value="1"/>
</dbReference>
<evidence type="ECO:0000256" key="2">
    <source>
        <dbReference type="ARBA" id="ARBA00022729"/>
    </source>
</evidence>
<keyword evidence="3 5" id="KW-0378">Hydrolase</keyword>
<evidence type="ECO:0000313" key="7">
    <source>
        <dbReference type="Ensembl" id="ENSDCDP00010031950.1"/>
    </source>
</evidence>
<dbReference type="SUPFAM" id="SSF50494">
    <property type="entry name" value="Trypsin-like serine proteases"/>
    <property type="match status" value="1"/>
</dbReference>
<dbReference type="AlphaFoldDB" id="A0AAY4CFH6"/>
<sequence>MSNQQPESFGLTNQSQFIHFKNVFLLPGRQPASLNARVVGGNDAPDGAWPWQVSLQWRGRPFCGASLISRDWVLTAAHCVTGVSDWVVYLGRMRQKGSNTNEVSRKICRVVRHPGHNSFAALEHDIALLRLSSPVTFTDYIQPVCLAAEGSRFGAGTPSWVTGWGRINYMVPLPSPQSLQEVEVPVVGGAECQLAYNETGLSITENMICAGLLTTGGKDSCQGDSGGPMVSRQGTAWVQSGIVSFGKGCAEPYFPGVYTRVSQYQKWISSHITGQQPGFVKFNSTEPVDPATTVTDAPTYLTHVIREPGLRQVTSRSLSNIRSVSHYGKDMANSRIACFPKYLRPDAHGAEATLISGTDTKHSVRERQKHA</sequence>
<protein>
    <recommendedName>
        <fullName evidence="6">Peptidase S1 domain-containing protein</fullName>
    </recommendedName>
</protein>
<dbReference type="GO" id="GO:0004252">
    <property type="term" value="F:serine-type endopeptidase activity"/>
    <property type="evidence" value="ECO:0007669"/>
    <property type="project" value="InterPro"/>
</dbReference>
<dbReference type="InterPro" id="IPR018114">
    <property type="entry name" value="TRYPSIN_HIS"/>
</dbReference>
<dbReference type="InterPro" id="IPR001254">
    <property type="entry name" value="Trypsin_dom"/>
</dbReference>
<dbReference type="InterPro" id="IPR009003">
    <property type="entry name" value="Peptidase_S1_PA"/>
</dbReference>
<dbReference type="InterPro" id="IPR001314">
    <property type="entry name" value="Peptidase_S1A"/>
</dbReference>
<dbReference type="CDD" id="cd00190">
    <property type="entry name" value="Tryp_SPc"/>
    <property type="match status" value="1"/>
</dbReference>
<evidence type="ECO:0000256" key="4">
    <source>
        <dbReference type="ARBA" id="ARBA00023157"/>
    </source>
</evidence>
<dbReference type="PROSITE" id="PS50240">
    <property type="entry name" value="TRYPSIN_DOM"/>
    <property type="match status" value="1"/>
</dbReference>
<evidence type="ECO:0000256" key="1">
    <source>
        <dbReference type="ARBA" id="ARBA00022670"/>
    </source>
</evidence>
<dbReference type="Pfam" id="PF00089">
    <property type="entry name" value="Trypsin"/>
    <property type="match status" value="1"/>
</dbReference>
<proteinExistence type="predicted"/>
<dbReference type="Proteomes" id="UP000694580">
    <property type="component" value="Chromosome 7"/>
</dbReference>
<evidence type="ECO:0000313" key="8">
    <source>
        <dbReference type="Proteomes" id="UP000694580"/>
    </source>
</evidence>
<reference evidence="7" key="2">
    <citation type="submission" date="2025-08" db="UniProtKB">
        <authorList>
            <consortium name="Ensembl"/>
        </authorList>
    </citation>
    <scope>IDENTIFICATION</scope>
</reference>
<dbReference type="InterPro" id="IPR033116">
    <property type="entry name" value="TRYPSIN_SER"/>
</dbReference>
<keyword evidence="8" id="KW-1185">Reference proteome</keyword>
<dbReference type="GeneTree" id="ENSGT00940000163852"/>
<keyword evidence="5" id="KW-0720">Serine protease</keyword>
<dbReference type="PRINTS" id="PR00722">
    <property type="entry name" value="CHYMOTRYPSIN"/>
</dbReference>
<feature type="domain" description="Peptidase S1" evidence="6">
    <location>
        <begin position="38"/>
        <end position="273"/>
    </location>
</feature>
<dbReference type="InterPro" id="IPR043504">
    <property type="entry name" value="Peptidase_S1_PA_chymotrypsin"/>
</dbReference>
<name>A0AAY4CFH6_9TELE</name>
<dbReference type="PANTHER" id="PTHR24253:SF171">
    <property type="entry name" value="SERINE PROTEASE 56-LIKE"/>
    <property type="match status" value="1"/>
</dbReference>
<dbReference type="GO" id="GO:0006508">
    <property type="term" value="P:proteolysis"/>
    <property type="evidence" value="ECO:0007669"/>
    <property type="project" value="UniProtKB-KW"/>
</dbReference>
<reference evidence="7" key="3">
    <citation type="submission" date="2025-09" db="UniProtKB">
        <authorList>
            <consortium name="Ensembl"/>
        </authorList>
    </citation>
    <scope>IDENTIFICATION</scope>
</reference>
<dbReference type="FunFam" id="2.40.10.10:FF:000024">
    <property type="entry name" value="Serine protease 53"/>
    <property type="match status" value="1"/>
</dbReference>
<keyword evidence="4" id="KW-1015">Disulfide bond</keyword>
<evidence type="ECO:0000259" key="6">
    <source>
        <dbReference type="PROSITE" id="PS50240"/>
    </source>
</evidence>
<accession>A0AAY4CFH6</accession>
<dbReference type="SMART" id="SM00020">
    <property type="entry name" value="Tryp_SPc"/>
    <property type="match status" value="1"/>
</dbReference>
<organism evidence="7 8">
    <name type="scientific">Denticeps clupeoides</name>
    <name type="common">denticle herring</name>
    <dbReference type="NCBI Taxonomy" id="299321"/>
    <lineage>
        <taxon>Eukaryota</taxon>
        <taxon>Metazoa</taxon>
        <taxon>Chordata</taxon>
        <taxon>Craniata</taxon>
        <taxon>Vertebrata</taxon>
        <taxon>Euteleostomi</taxon>
        <taxon>Actinopterygii</taxon>
        <taxon>Neopterygii</taxon>
        <taxon>Teleostei</taxon>
        <taxon>Clupei</taxon>
        <taxon>Clupeiformes</taxon>
        <taxon>Denticipitoidei</taxon>
        <taxon>Denticipitidae</taxon>
        <taxon>Denticeps</taxon>
    </lineage>
</organism>
<dbReference type="PROSITE" id="PS00135">
    <property type="entry name" value="TRYPSIN_SER"/>
    <property type="match status" value="1"/>
</dbReference>
<keyword evidence="1 5" id="KW-0645">Protease</keyword>
<reference evidence="7 8" key="1">
    <citation type="submission" date="2020-06" db="EMBL/GenBank/DDBJ databases">
        <authorList>
            <consortium name="Wellcome Sanger Institute Data Sharing"/>
        </authorList>
    </citation>
    <scope>NUCLEOTIDE SEQUENCE [LARGE SCALE GENOMIC DNA]</scope>
</reference>